<evidence type="ECO:0000256" key="1">
    <source>
        <dbReference type="SAM" id="MobiDB-lite"/>
    </source>
</evidence>
<feature type="non-terminal residue" evidence="2">
    <location>
        <position position="96"/>
    </location>
</feature>
<feature type="compositionally biased region" description="Low complexity" evidence="1">
    <location>
        <begin position="52"/>
        <end position="82"/>
    </location>
</feature>
<accession>A0A6J4IQ04</accession>
<feature type="non-terminal residue" evidence="2">
    <location>
        <position position="1"/>
    </location>
</feature>
<organism evidence="2">
    <name type="scientific">uncultured Acidimicrobiales bacterium</name>
    <dbReference type="NCBI Taxonomy" id="310071"/>
    <lineage>
        <taxon>Bacteria</taxon>
        <taxon>Bacillati</taxon>
        <taxon>Actinomycetota</taxon>
        <taxon>Acidimicrobiia</taxon>
        <taxon>Acidimicrobiales</taxon>
        <taxon>environmental samples</taxon>
    </lineage>
</organism>
<name>A0A6J4IQ04_9ACTN</name>
<feature type="region of interest" description="Disordered" evidence="1">
    <location>
        <begin position="16"/>
        <end position="96"/>
    </location>
</feature>
<proteinExistence type="predicted"/>
<sequence>GPYVLADRLLPRRHHHDVLRLRGPHGVARRPRPRALPGRVRPVHGPRRRAQRAAGLGAQRPPGGAQRPPGRGPRPSARPGRPQGRRRSAAVAPGRL</sequence>
<dbReference type="AlphaFoldDB" id="A0A6J4IQ04"/>
<gene>
    <name evidence="2" type="ORF">AVDCRST_MAG20-2442</name>
</gene>
<dbReference type="EMBL" id="CADCSY010000114">
    <property type="protein sequence ID" value="CAA9256237.1"/>
    <property type="molecule type" value="Genomic_DNA"/>
</dbReference>
<feature type="compositionally biased region" description="Basic residues" evidence="1">
    <location>
        <begin position="41"/>
        <end position="51"/>
    </location>
</feature>
<protein>
    <submittedName>
        <fullName evidence="2">Uncharacterized protein</fullName>
    </submittedName>
</protein>
<reference evidence="2" key="1">
    <citation type="submission" date="2020-02" db="EMBL/GenBank/DDBJ databases">
        <authorList>
            <person name="Meier V. D."/>
        </authorList>
    </citation>
    <scope>NUCLEOTIDE SEQUENCE</scope>
    <source>
        <strain evidence="2">AVDCRST_MAG20</strain>
    </source>
</reference>
<evidence type="ECO:0000313" key="2">
    <source>
        <dbReference type="EMBL" id="CAA9256237.1"/>
    </source>
</evidence>